<feature type="domain" description="HTH araC/xylS-type" evidence="4">
    <location>
        <begin position="237"/>
        <end position="335"/>
    </location>
</feature>
<dbReference type="KEGG" id="can:Cyan10605_2052"/>
<dbReference type="PRINTS" id="PR00032">
    <property type="entry name" value="HTHARAC"/>
</dbReference>
<evidence type="ECO:0000256" key="2">
    <source>
        <dbReference type="ARBA" id="ARBA00023125"/>
    </source>
</evidence>
<evidence type="ECO:0000313" key="5">
    <source>
        <dbReference type="EMBL" id="AFZ54141.1"/>
    </source>
</evidence>
<dbReference type="PROSITE" id="PS00041">
    <property type="entry name" value="HTH_ARAC_FAMILY_1"/>
    <property type="match status" value="1"/>
</dbReference>
<dbReference type="SUPFAM" id="SSF46689">
    <property type="entry name" value="Homeodomain-like"/>
    <property type="match status" value="2"/>
</dbReference>
<keyword evidence="6" id="KW-1185">Reference proteome</keyword>
<dbReference type="PROSITE" id="PS01124">
    <property type="entry name" value="HTH_ARAC_FAMILY_2"/>
    <property type="match status" value="1"/>
</dbReference>
<dbReference type="HOGENOM" id="CLU_052345_4_1_3"/>
<dbReference type="OrthoDB" id="7544370at2"/>
<dbReference type="GO" id="GO:0003700">
    <property type="term" value="F:DNA-binding transcription factor activity"/>
    <property type="evidence" value="ECO:0007669"/>
    <property type="project" value="InterPro"/>
</dbReference>
<dbReference type="GO" id="GO:0043565">
    <property type="term" value="F:sequence-specific DNA binding"/>
    <property type="evidence" value="ECO:0007669"/>
    <property type="project" value="InterPro"/>
</dbReference>
<dbReference type="AlphaFoldDB" id="K9Z4N1"/>
<dbReference type="SMART" id="SM00342">
    <property type="entry name" value="HTH_ARAC"/>
    <property type="match status" value="1"/>
</dbReference>
<evidence type="ECO:0000313" key="6">
    <source>
        <dbReference type="Proteomes" id="UP000010480"/>
    </source>
</evidence>
<dbReference type="PATRIC" id="fig|755178.3.peg.2180"/>
<dbReference type="InterPro" id="IPR009057">
    <property type="entry name" value="Homeodomain-like_sf"/>
</dbReference>
<dbReference type="InterPro" id="IPR020449">
    <property type="entry name" value="Tscrpt_reg_AraC-type_HTH"/>
</dbReference>
<keyword evidence="3" id="KW-0804">Transcription</keyword>
<dbReference type="InterPro" id="IPR018060">
    <property type="entry name" value="HTH_AraC"/>
</dbReference>
<dbReference type="InterPro" id="IPR053142">
    <property type="entry name" value="PchR_regulatory_protein"/>
</dbReference>
<dbReference type="PANTHER" id="PTHR47893:SF1">
    <property type="entry name" value="REGULATORY PROTEIN PCHR"/>
    <property type="match status" value="1"/>
</dbReference>
<evidence type="ECO:0000259" key="4">
    <source>
        <dbReference type="PROSITE" id="PS01124"/>
    </source>
</evidence>
<dbReference type="Gene3D" id="1.10.10.60">
    <property type="entry name" value="Homeodomain-like"/>
    <property type="match status" value="2"/>
</dbReference>
<dbReference type="EMBL" id="CP003947">
    <property type="protein sequence ID" value="AFZ54141.1"/>
    <property type="molecule type" value="Genomic_DNA"/>
</dbReference>
<reference evidence="6" key="1">
    <citation type="journal article" date="2013" name="Proc. Natl. Acad. Sci. U.S.A.">
        <title>Improving the coverage of the cyanobacterial phylum using diversity-driven genome sequencing.</title>
        <authorList>
            <person name="Shih P.M."/>
            <person name="Wu D."/>
            <person name="Latifi A."/>
            <person name="Axen S.D."/>
            <person name="Fewer D.P."/>
            <person name="Talla E."/>
            <person name="Calteau A."/>
            <person name="Cai F."/>
            <person name="Tandeau de Marsac N."/>
            <person name="Rippka R."/>
            <person name="Herdman M."/>
            <person name="Sivonen K."/>
            <person name="Coursin T."/>
            <person name="Laurent T."/>
            <person name="Goodwin L."/>
            <person name="Nolan M."/>
            <person name="Davenport K.W."/>
            <person name="Han C.S."/>
            <person name="Rubin E.M."/>
            <person name="Eisen J.A."/>
            <person name="Woyke T."/>
            <person name="Gugger M."/>
            <person name="Kerfeld C.A."/>
        </authorList>
    </citation>
    <scope>NUCLEOTIDE SEQUENCE [LARGE SCALE GENOMIC DNA]</scope>
    <source>
        <strain evidence="6">PCC 10605</strain>
    </source>
</reference>
<keyword evidence="2" id="KW-0238">DNA-binding</keyword>
<dbReference type="Proteomes" id="UP000010480">
    <property type="component" value="Chromosome"/>
</dbReference>
<keyword evidence="1" id="KW-0805">Transcription regulation</keyword>
<dbReference type="Pfam" id="PF12833">
    <property type="entry name" value="HTH_18"/>
    <property type="match status" value="1"/>
</dbReference>
<gene>
    <name evidence="5" type="ordered locus">Cyan10605_2052</name>
</gene>
<accession>K9Z4N1</accession>
<evidence type="ECO:0000256" key="1">
    <source>
        <dbReference type="ARBA" id="ARBA00023015"/>
    </source>
</evidence>
<name>K9Z4N1_CYAAP</name>
<organism evidence="5 6">
    <name type="scientific">Cyanobacterium aponinum (strain PCC 10605)</name>
    <dbReference type="NCBI Taxonomy" id="755178"/>
    <lineage>
        <taxon>Bacteria</taxon>
        <taxon>Bacillati</taxon>
        <taxon>Cyanobacteriota</taxon>
        <taxon>Cyanophyceae</taxon>
        <taxon>Oscillatoriophycideae</taxon>
        <taxon>Chroococcales</taxon>
        <taxon>Geminocystaceae</taxon>
        <taxon>Cyanobacterium</taxon>
    </lineage>
</organism>
<proteinExistence type="predicted"/>
<dbReference type="STRING" id="755178.Cyan10605_2052"/>
<dbReference type="eggNOG" id="COG2207">
    <property type="taxonomic scope" value="Bacteria"/>
</dbReference>
<dbReference type="RefSeq" id="WP_015219866.1">
    <property type="nucleotide sequence ID" value="NC_019776.1"/>
</dbReference>
<evidence type="ECO:0000256" key="3">
    <source>
        <dbReference type="ARBA" id="ARBA00023163"/>
    </source>
</evidence>
<dbReference type="PANTHER" id="PTHR47893">
    <property type="entry name" value="REGULATORY PROTEIN PCHR"/>
    <property type="match status" value="1"/>
</dbReference>
<protein>
    <submittedName>
        <fullName evidence="5">Transcriptional regulator, AraC family</fullName>
    </submittedName>
</protein>
<dbReference type="InterPro" id="IPR018062">
    <property type="entry name" value="HTH_AraC-typ_CS"/>
</dbReference>
<sequence>MAKIITSNDWEEIWAESHDNGTYISYSRNKYGYIIQGKHPYLGRNRCYGIDLRNGLSIEYNEVEFSDDLVILRDKLNQPLFGLSFFLSGKVRIERHGLTGKSEESIGRYYSDCNCDVKETEWWTKGEKFSRIYIEIEPQKFFNSFSQEDLSQIPPFLRQTLVEKQTQPYYDQGNITREMQKILRQILNCPYQGFMKQIYLESKSVELIALHCQQFQQNQLQDCRLQTGNLSDIDRIYQAKEILLKNLENPPTLMELSRRVGLNDFKLKRGFRELFGTSTFKYLHDYRLEQAKQLLTSGEMKVEDVALKVGFNSRSYFASAFRQKYGVNPKQFQKIYN</sequence>